<accession>A0AAN0XZF0</accession>
<evidence type="ECO:0000313" key="2">
    <source>
        <dbReference type="Proteomes" id="UP000092018"/>
    </source>
</evidence>
<keyword evidence="1" id="KW-0614">Plasmid</keyword>
<dbReference type="RefSeq" id="WP_065211133.1">
    <property type="nucleotide sequence ID" value="NZ_CP016179.1"/>
</dbReference>
<dbReference type="KEGG" id="vbr:A6E01_19345"/>
<reference evidence="1 2" key="1">
    <citation type="submission" date="2016-06" db="EMBL/GenBank/DDBJ databases">
        <title>Adaptive Radiation by Waves of Gene Transfer Leads to Fine-Scale Resource Partitioning in Marine Microbes.</title>
        <authorList>
            <person name="Hehemann J.-H."/>
            <person name="Arevalo P."/>
            <person name="Datta M.S."/>
            <person name="Yu X."/>
            <person name="Corzett C."/>
            <person name="Henschel A."/>
            <person name="Preheim S.P."/>
            <person name="Timberlake S."/>
            <person name="Alm E.J."/>
            <person name="Polz M.F."/>
        </authorList>
    </citation>
    <scope>NUCLEOTIDE SEQUENCE [LARGE SCALE GENOMIC DNA]</scope>
    <source>
        <strain evidence="1 2">FF50</strain>
        <plasmid evidence="1 2">unnamed1</plasmid>
    </source>
</reference>
<dbReference type="AlphaFoldDB" id="A0AAN0XZF0"/>
<dbReference type="EMBL" id="CP016179">
    <property type="protein sequence ID" value="ANO35371.1"/>
    <property type="molecule type" value="Genomic_DNA"/>
</dbReference>
<gene>
    <name evidence="1" type="ORF">A6E01_19345</name>
</gene>
<protein>
    <submittedName>
        <fullName evidence="1">Uncharacterized protein</fullName>
    </submittedName>
</protein>
<proteinExistence type="predicted"/>
<organism evidence="1 2">
    <name type="scientific">Vibrio breoganii</name>
    <dbReference type="NCBI Taxonomy" id="553239"/>
    <lineage>
        <taxon>Bacteria</taxon>
        <taxon>Pseudomonadati</taxon>
        <taxon>Pseudomonadota</taxon>
        <taxon>Gammaproteobacteria</taxon>
        <taxon>Vibrionales</taxon>
        <taxon>Vibrionaceae</taxon>
        <taxon>Vibrio</taxon>
    </lineage>
</organism>
<geneLocation type="plasmid" evidence="1 2">
    <name>unnamed1</name>
</geneLocation>
<sequence>MSISSLQRRVAKAHSFEIDGGVILRAVNECIEKNSHEHLAEMIGCSVEQAKEILSMPHSVILFHALDEFYSLQSVASSLFKQSSEKSRTEFFVKYVEFIKIYKETVKLIGLNASIDQVLEMTCQNIFKRRDWPKLRFVFATEIEAIYKGHQQRKKEVLNKREGEIEVEWNDRIKHSKGRKLTIADKVRISNAEAGLSPMRSTMSDAEYVIKIAEESLVDIVQINQLV</sequence>
<name>A0AAN0XZF0_9VIBR</name>
<dbReference type="Proteomes" id="UP000092018">
    <property type="component" value="Plasmid unnamed1"/>
</dbReference>
<evidence type="ECO:0000313" key="1">
    <source>
        <dbReference type="EMBL" id="ANO35371.1"/>
    </source>
</evidence>